<dbReference type="PANTHER" id="PTHR47999">
    <property type="entry name" value="TRANSCRIPTION FACTOR MYB8-RELATED-RELATED"/>
    <property type="match status" value="1"/>
</dbReference>
<dbReference type="GO" id="GO:0003677">
    <property type="term" value="F:DNA binding"/>
    <property type="evidence" value="ECO:0007669"/>
    <property type="project" value="UniProtKB-KW"/>
</dbReference>
<reference evidence="8 9" key="1">
    <citation type="journal article" date="2019" name="Genome Biol. Evol.">
        <title>Insights into the evolution of the New World diploid cottons (Gossypium, subgenus Houzingenia) based on genome sequencing.</title>
        <authorList>
            <person name="Grover C.E."/>
            <person name="Arick M.A. 2nd"/>
            <person name="Thrash A."/>
            <person name="Conover J.L."/>
            <person name="Sanders W.S."/>
            <person name="Peterson D.G."/>
            <person name="Frelichowski J.E."/>
            <person name="Scheffler J.A."/>
            <person name="Scheffler B.E."/>
            <person name="Wendel J.F."/>
        </authorList>
    </citation>
    <scope>NUCLEOTIDE SEQUENCE [LARGE SCALE GENOMIC DNA]</scope>
    <source>
        <strain evidence="8">6</strain>
        <tissue evidence="8">Leaf</tissue>
    </source>
</reference>
<organism evidence="8 9">
    <name type="scientific">Gossypium armourianum</name>
    <dbReference type="NCBI Taxonomy" id="34283"/>
    <lineage>
        <taxon>Eukaryota</taxon>
        <taxon>Viridiplantae</taxon>
        <taxon>Streptophyta</taxon>
        <taxon>Embryophyta</taxon>
        <taxon>Tracheophyta</taxon>
        <taxon>Spermatophyta</taxon>
        <taxon>Magnoliopsida</taxon>
        <taxon>eudicotyledons</taxon>
        <taxon>Gunneridae</taxon>
        <taxon>Pentapetalae</taxon>
        <taxon>rosids</taxon>
        <taxon>malvids</taxon>
        <taxon>Malvales</taxon>
        <taxon>Malvaceae</taxon>
        <taxon>Malvoideae</taxon>
        <taxon>Gossypium</taxon>
    </lineage>
</organism>
<dbReference type="AlphaFoldDB" id="A0A7J9JDK8"/>
<evidence type="ECO:0000313" key="8">
    <source>
        <dbReference type="EMBL" id="MBA0831535.1"/>
    </source>
</evidence>
<dbReference type="PANTHER" id="PTHR47999:SF68">
    <property type="entry name" value="MYB DOMAIN PROTEIN 40"/>
    <property type="match status" value="1"/>
</dbReference>
<dbReference type="SMART" id="SM00717">
    <property type="entry name" value="SANT"/>
    <property type="match status" value="2"/>
</dbReference>
<dbReference type="InterPro" id="IPR017930">
    <property type="entry name" value="Myb_dom"/>
</dbReference>
<evidence type="ECO:0000256" key="2">
    <source>
        <dbReference type="ARBA" id="ARBA00022737"/>
    </source>
</evidence>
<feature type="compositionally biased region" description="Basic and acidic residues" evidence="5">
    <location>
        <begin position="182"/>
        <end position="208"/>
    </location>
</feature>
<feature type="compositionally biased region" description="Low complexity" evidence="5">
    <location>
        <begin position="167"/>
        <end position="179"/>
    </location>
</feature>
<evidence type="ECO:0000256" key="1">
    <source>
        <dbReference type="ARBA" id="ARBA00004123"/>
    </source>
</evidence>
<dbReference type="GO" id="GO:0005634">
    <property type="term" value="C:nucleus"/>
    <property type="evidence" value="ECO:0007669"/>
    <property type="project" value="UniProtKB-SubCell"/>
</dbReference>
<dbReference type="Proteomes" id="UP000593575">
    <property type="component" value="Unassembled WGS sequence"/>
</dbReference>
<evidence type="ECO:0000256" key="3">
    <source>
        <dbReference type="ARBA" id="ARBA00023125"/>
    </source>
</evidence>
<keyword evidence="9" id="KW-1185">Reference proteome</keyword>
<dbReference type="Gene3D" id="1.10.10.60">
    <property type="entry name" value="Homeodomain-like"/>
    <property type="match status" value="2"/>
</dbReference>
<evidence type="ECO:0000256" key="5">
    <source>
        <dbReference type="SAM" id="MobiDB-lite"/>
    </source>
</evidence>
<comment type="subcellular location">
    <subcellularLocation>
        <location evidence="1">Nucleus</location>
    </subcellularLocation>
</comment>
<comment type="caution">
    <text evidence="8">The sequence shown here is derived from an EMBL/GenBank/DDBJ whole genome shotgun (WGS) entry which is preliminary data.</text>
</comment>
<name>A0A7J9JDK8_9ROSI</name>
<keyword evidence="4" id="KW-0539">Nucleus</keyword>
<keyword evidence="3" id="KW-0238">DNA-binding</keyword>
<feature type="domain" description="HTH myb-type" evidence="7">
    <location>
        <begin position="9"/>
        <end position="65"/>
    </location>
</feature>
<dbReference type="InterPro" id="IPR009057">
    <property type="entry name" value="Homeodomain-like_sf"/>
</dbReference>
<evidence type="ECO:0000313" key="9">
    <source>
        <dbReference type="Proteomes" id="UP000593575"/>
    </source>
</evidence>
<accession>A0A7J9JDK8</accession>
<dbReference type="CDD" id="cd00167">
    <property type="entry name" value="SANT"/>
    <property type="match status" value="2"/>
</dbReference>
<dbReference type="InterPro" id="IPR015495">
    <property type="entry name" value="Myb_TF_plants"/>
</dbReference>
<dbReference type="SUPFAM" id="SSF46689">
    <property type="entry name" value="Homeodomain-like"/>
    <property type="match status" value="1"/>
</dbReference>
<feature type="domain" description="Myb-like" evidence="6">
    <location>
        <begin position="9"/>
        <end position="61"/>
    </location>
</feature>
<evidence type="ECO:0000256" key="4">
    <source>
        <dbReference type="ARBA" id="ARBA00023242"/>
    </source>
</evidence>
<sequence>MGRQPCCDKVGLKRGPWTIEEDHKLTNFVLNNGIICWRKVPKLAGLLRCGKSCRLRWINYLRPGLKRGSFTDSEENQIIQLHSRLGNRRNISNTDGSIDIEPVNYLFLVTQERIFSRWSKIASHFPGRTDNEIKNHWNTRIKKKLKQLGLDSQKPFEIEKSQKNYGNKNNMNSDSSSSNKQEAIRLESRPEDDHGMKVCPKKAEKPEEMKATVDETNDPLNNYQMLCGSSDLDWLKESNNVSMGETACVEEEYWVDGVDSFLSWDSFVHVEDKFFPSWEIGN</sequence>
<dbReference type="FunFam" id="1.10.10.60:FF:000001">
    <property type="entry name" value="MYB-related transcription factor"/>
    <property type="match status" value="1"/>
</dbReference>
<feature type="domain" description="HTH myb-type" evidence="7">
    <location>
        <begin position="117"/>
        <end position="145"/>
    </location>
</feature>
<feature type="region of interest" description="Disordered" evidence="5">
    <location>
        <begin position="160"/>
        <end position="208"/>
    </location>
</feature>
<proteinExistence type="predicted"/>
<protein>
    <submittedName>
        <fullName evidence="8">Uncharacterized protein</fullName>
    </submittedName>
</protein>
<keyword evidence="2" id="KW-0677">Repeat</keyword>
<gene>
    <name evidence="8" type="ORF">Goarm_015997</name>
</gene>
<dbReference type="PROSITE" id="PS51294">
    <property type="entry name" value="HTH_MYB"/>
    <property type="match status" value="2"/>
</dbReference>
<evidence type="ECO:0000259" key="7">
    <source>
        <dbReference type="PROSITE" id="PS51294"/>
    </source>
</evidence>
<dbReference type="PROSITE" id="PS50090">
    <property type="entry name" value="MYB_LIKE"/>
    <property type="match status" value="2"/>
</dbReference>
<dbReference type="InterPro" id="IPR001005">
    <property type="entry name" value="SANT/Myb"/>
</dbReference>
<evidence type="ECO:0000259" key="6">
    <source>
        <dbReference type="PROSITE" id="PS50090"/>
    </source>
</evidence>
<dbReference type="EMBL" id="JABFAE010000007">
    <property type="protein sequence ID" value="MBA0831535.1"/>
    <property type="molecule type" value="Genomic_DNA"/>
</dbReference>
<feature type="domain" description="Myb-like" evidence="6">
    <location>
        <begin position="62"/>
        <end position="141"/>
    </location>
</feature>
<dbReference type="Pfam" id="PF00249">
    <property type="entry name" value="Myb_DNA-binding"/>
    <property type="match status" value="2"/>
</dbReference>